<organism evidence="3">
    <name type="scientific">uncultured Helicobacter sp</name>
    <dbReference type="NCBI Taxonomy" id="175537"/>
    <lineage>
        <taxon>Bacteria</taxon>
        <taxon>Pseudomonadati</taxon>
        <taxon>Campylobacterota</taxon>
        <taxon>Epsilonproteobacteria</taxon>
        <taxon>Campylobacterales</taxon>
        <taxon>Helicobacteraceae</taxon>
        <taxon>Helicobacter</taxon>
        <taxon>environmental samples</taxon>
    </lineage>
</organism>
<dbReference type="PANTHER" id="PTHR14969:SF13">
    <property type="entry name" value="AT30094P"/>
    <property type="match status" value="1"/>
</dbReference>
<dbReference type="SUPFAM" id="SSF48317">
    <property type="entry name" value="Acid phosphatase/Vanadium-dependent haloperoxidase"/>
    <property type="match status" value="1"/>
</dbReference>
<feature type="transmembrane region" description="Helical" evidence="1">
    <location>
        <begin position="68"/>
        <end position="94"/>
    </location>
</feature>
<dbReference type="InterPro" id="IPR000326">
    <property type="entry name" value="PAP2/HPO"/>
</dbReference>
<feature type="transmembrane region" description="Helical" evidence="1">
    <location>
        <begin position="44"/>
        <end position="59"/>
    </location>
</feature>
<reference evidence="3" key="1">
    <citation type="journal article" date="2020" name="J. ISSAAS">
        <title>Lactobacilli and other gastrointestinal microbiota of Peromyscus leucopus, reservoir host for agents of Lyme disease and other zoonoses in North America.</title>
        <authorList>
            <person name="Milovic A."/>
            <person name="Bassam K."/>
            <person name="Shao H."/>
            <person name="Chatzistamou I."/>
            <person name="Tufts D.M."/>
            <person name="Diuk-Wasser M."/>
            <person name="Barbour A.G."/>
        </authorList>
    </citation>
    <scope>NUCLEOTIDE SEQUENCE</scope>
    <source>
        <strain evidence="3">LL4</strain>
    </source>
</reference>
<evidence type="ECO:0000256" key="1">
    <source>
        <dbReference type="SAM" id="Phobius"/>
    </source>
</evidence>
<dbReference type="EMBL" id="MN577569">
    <property type="protein sequence ID" value="QGT50401.1"/>
    <property type="molecule type" value="Genomic_DNA"/>
</dbReference>
<protein>
    <recommendedName>
        <fullName evidence="2">Phosphatidic acid phosphatase type 2/haloperoxidase domain-containing protein</fullName>
    </recommendedName>
</protein>
<feature type="transmembrane region" description="Helical" evidence="1">
    <location>
        <begin position="164"/>
        <end position="184"/>
    </location>
</feature>
<keyword evidence="1" id="KW-1133">Transmembrane helix</keyword>
<dbReference type="InterPro" id="IPR036938">
    <property type="entry name" value="PAP2/HPO_sf"/>
</dbReference>
<evidence type="ECO:0000259" key="2">
    <source>
        <dbReference type="SMART" id="SM00014"/>
    </source>
</evidence>
<sequence length="208" mass="23658">MNDASCQTCRFYKYKKQIQWSLYIVCIAIAVILCLWNFEIYGDIFRLMPIFVGLLLLVQKKYILLRDFIITCVIVLGIAFGCKMGFAFLAAYYGDSESIMSFVQIAKRPINGEFKGFPSGHTTAAFIVVAFGWIYCSMKWKILLLILALLVGYSRIYSTWHTSTQVICGALLGLGLGFVLLWILKKTHHSIDKMSDKDYNPSLQENNA</sequence>
<dbReference type="Pfam" id="PF01569">
    <property type="entry name" value="PAP2"/>
    <property type="match status" value="1"/>
</dbReference>
<keyword evidence="1" id="KW-0472">Membrane</keyword>
<dbReference type="AlphaFoldDB" id="A0A650EM81"/>
<accession>A0A650EM81</accession>
<name>A0A650EM81_9HELI</name>
<keyword evidence="1" id="KW-0812">Transmembrane</keyword>
<dbReference type="Gene3D" id="1.20.144.10">
    <property type="entry name" value="Phosphatidic acid phosphatase type 2/haloperoxidase"/>
    <property type="match status" value="1"/>
</dbReference>
<feature type="transmembrane region" description="Helical" evidence="1">
    <location>
        <begin position="20"/>
        <end position="38"/>
    </location>
</feature>
<dbReference type="PANTHER" id="PTHR14969">
    <property type="entry name" value="SPHINGOSINE-1-PHOSPHATE PHOSPHOHYDROLASE"/>
    <property type="match status" value="1"/>
</dbReference>
<gene>
    <name evidence="3" type="ORF">Helico5904_0730</name>
</gene>
<evidence type="ECO:0000313" key="3">
    <source>
        <dbReference type="EMBL" id="QGT50401.1"/>
    </source>
</evidence>
<feature type="transmembrane region" description="Helical" evidence="1">
    <location>
        <begin position="142"/>
        <end position="158"/>
    </location>
</feature>
<feature type="transmembrane region" description="Helical" evidence="1">
    <location>
        <begin position="114"/>
        <end position="135"/>
    </location>
</feature>
<feature type="domain" description="Phosphatidic acid phosphatase type 2/haloperoxidase" evidence="2">
    <location>
        <begin position="83"/>
        <end position="181"/>
    </location>
</feature>
<dbReference type="SMART" id="SM00014">
    <property type="entry name" value="acidPPc"/>
    <property type="match status" value="1"/>
</dbReference>
<proteinExistence type="predicted"/>